<evidence type="ECO:0000256" key="1">
    <source>
        <dbReference type="SAM" id="SignalP"/>
    </source>
</evidence>
<reference evidence="2 3" key="1">
    <citation type="submission" date="2019-05" db="EMBL/GenBank/DDBJ databases">
        <title>Draft Whole-Genome sequence of the green sulfur bacterium Prosthecochloris vibrioformis DSM 260.</title>
        <authorList>
            <person name="Meyer T.E."/>
            <person name="Kyndt J.A."/>
        </authorList>
    </citation>
    <scope>NUCLEOTIDE SEQUENCE [LARGE SCALE GENOMIC DNA]</scope>
    <source>
        <strain evidence="2 3">DSM 260</strain>
    </source>
</reference>
<dbReference type="Proteomes" id="UP000309544">
    <property type="component" value="Unassembled WGS sequence"/>
</dbReference>
<dbReference type="EMBL" id="VDCI01000003">
    <property type="protein sequence ID" value="TNJ36991.1"/>
    <property type="molecule type" value="Genomic_DNA"/>
</dbReference>
<name>A0A5C4S2M0_PROVB</name>
<accession>A0A5C4S2M0</accession>
<evidence type="ECO:0000313" key="2">
    <source>
        <dbReference type="EMBL" id="TNJ36991.1"/>
    </source>
</evidence>
<keyword evidence="1" id="KW-0732">Signal</keyword>
<organism evidence="2 3">
    <name type="scientific">Prosthecochloris vibrioformis</name>
    <name type="common">Chlorobium vibrioforme</name>
    <dbReference type="NCBI Taxonomy" id="1098"/>
    <lineage>
        <taxon>Bacteria</taxon>
        <taxon>Pseudomonadati</taxon>
        <taxon>Chlorobiota</taxon>
        <taxon>Chlorobiia</taxon>
        <taxon>Chlorobiales</taxon>
        <taxon>Chlorobiaceae</taxon>
        <taxon>Prosthecochloris</taxon>
    </lineage>
</organism>
<feature type="chain" id="PRO_5022966701" description="Porin" evidence="1">
    <location>
        <begin position="22"/>
        <end position="372"/>
    </location>
</feature>
<keyword evidence="3" id="KW-1185">Reference proteome</keyword>
<gene>
    <name evidence="2" type="ORF">FGF68_05300</name>
</gene>
<sequence length="372" mass="41340">MKKILTILTFLVASGWTNAEAVDWNWNGDMFYRYEINDTEGQEHNRDSHRIRVRFGAYPWISEELSAGIQFATDGSNPRSRVVVLGDGFAAEDFMLNQAYIDIHPIGYGLDGKTSFTFGKRDIAESLITMNDLVWDADLTLEGISINYNRSGKNQLEGINAIAGYYVIDEDMSNASDPFFWVAQVAYTGKTESLAYTLGAGYYNYQGIGGNSTDIVGDWSTKFWGNTAISDKYAYDYDELELFANVSGAFGGRLPWQLYVQYVVNVAEEVDNDNQGYLLGATIGKAKKQGEWSLGANYSYLEKDAVLGAFTDATRFKGGTDGKGFEVAGSYMLIQNLALSMQYFCHEGENVAPSTEGSDSYDTFQTTLTLKF</sequence>
<dbReference type="InterPro" id="IPR032638">
    <property type="entry name" value="Porin_5"/>
</dbReference>
<evidence type="ECO:0008006" key="4">
    <source>
        <dbReference type="Google" id="ProtNLM"/>
    </source>
</evidence>
<dbReference type="RefSeq" id="WP_139626459.1">
    <property type="nucleotide sequence ID" value="NZ_VDCI01000003.1"/>
</dbReference>
<proteinExistence type="predicted"/>
<dbReference type="AlphaFoldDB" id="A0A5C4S2M0"/>
<dbReference type="SUPFAM" id="SSF56935">
    <property type="entry name" value="Porins"/>
    <property type="match status" value="1"/>
</dbReference>
<protein>
    <recommendedName>
        <fullName evidence="4">Porin</fullName>
    </recommendedName>
</protein>
<feature type="signal peptide" evidence="1">
    <location>
        <begin position="1"/>
        <end position="21"/>
    </location>
</feature>
<dbReference type="Pfam" id="PF16930">
    <property type="entry name" value="Porin_5"/>
    <property type="match status" value="2"/>
</dbReference>
<evidence type="ECO:0000313" key="3">
    <source>
        <dbReference type="Proteomes" id="UP000309544"/>
    </source>
</evidence>
<comment type="caution">
    <text evidence="2">The sequence shown here is derived from an EMBL/GenBank/DDBJ whole genome shotgun (WGS) entry which is preliminary data.</text>
</comment>